<dbReference type="EMBL" id="JABBWM010000057">
    <property type="protein sequence ID" value="KAG2099592.1"/>
    <property type="molecule type" value="Genomic_DNA"/>
</dbReference>
<proteinExistence type="predicted"/>
<gene>
    <name evidence="2" type="ORF">F5147DRAFT_763049</name>
</gene>
<dbReference type="GeneID" id="64702873"/>
<protein>
    <submittedName>
        <fullName evidence="2">Uncharacterized protein</fullName>
    </submittedName>
</protein>
<sequence length="126" mass="14435">MAPSWPRPALQHAHANRLGDERRRVSKELRVWREDAIRMTHAAAPIKFVAVNRRADLTESLGSSTFLCCGSVYLQLWLGELNLTYLELFDGYEMHTIDSDDSKAVQMDRQSDELTVRGPVNFVTMR</sequence>
<keyword evidence="3" id="KW-1185">Reference proteome</keyword>
<evidence type="ECO:0000313" key="3">
    <source>
        <dbReference type="Proteomes" id="UP000823399"/>
    </source>
</evidence>
<organism evidence="2 3">
    <name type="scientific">Suillus discolor</name>
    <dbReference type="NCBI Taxonomy" id="1912936"/>
    <lineage>
        <taxon>Eukaryota</taxon>
        <taxon>Fungi</taxon>
        <taxon>Dikarya</taxon>
        <taxon>Basidiomycota</taxon>
        <taxon>Agaricomycotina</taxon>
        <taxon>Agaricomycetes</taxon>
        <taxon>Agaricomycetidae</taxon>
        <taxon>Boletales</taxon>
        <taxon>Suillineae</taxon>
        <taxon>Suillaceae</taxon>
        <taxon>Suillus</taxon>
    </lineage>
</organism>
<dbReference type="RefSeq" id="XP_041289240.1">
    <property type="nucleotide sequence ID" value="XM_041440614.1"/>
</dbReference>
<dbReference type="AlphaFoldDB" id="A0A9P7JQP1"/>
<reference evidence="2" key="1">
    <citation type="journal article" date="2020" name="New Phytol.">
        <title>Comparative genomics reveals dynamic genome evolution in host specialist ectomycorrhizal fungi.</title>
        <authorList>
            <person name="Lofgren L.A."/>
            <person name="Nguyen N.H."/>
            <person name="Vilgalys R."/>
            <person name="Ruytinx J."/>
            <person name="Liao H.L."/>
            <person name="Branco S."/>
            <person name="Kuo A."/>
            <person name="LaButti K."/>
            <person name="Lipzen A."/>
            <person name="Andreopoulos W."/>
            <person name="Pangilinan J."/>
            <person name="Riley R."/>
            <person name="Hundley H."/>
            <person name="Na H."/>
            <person name="Barry K."/>
            <person name="Grigoriev I.V."/>
            <person name="Stajich J.E."/>
            <person name="Kennedy P.G."/>
        </authorList>
    </citation>
    <scope>NUCLEOTIDE SEQUENCE</scope>
    <source>
        <strain evidence="2">FC423</strain>
    </source>
</reference>
<name>A0A9P7JQP1_9AGAM</name>
<evidence type="ECO:0000256" key="1">
    <source>
        <dbReference type="SAM" id="MobiDB-lite"/>
    </source>
</evidence>
<comment type="caution">
    <text evidence="2">The sequence shown here is derived from an EMBL/GenBank/DDBJ whole genome shotgun (WGS) entry which is preliminary data.</text>
</comment>
<evidence type="ECO:0000313" key="2">
    <source>
        <dbReference type="EMBL" id="KAG2099592.1"/>
    </source>
</evidence>
<dbReference type="Proteomes" id="UP000823399">
    <property type="component" value="Unassembled WGS sequence"/>
</dbReference>
<feature type="region of interest" description="Disordered" evidence="1">
    <location>
        <begin position="1"/>
        <end position="21"/>
    </location>
</feature>
<accession>A0A9P7JQP1</accession>